<comment type="caution">
    <text evidence="1">The sequence shown here is derived from an EMBL/GenBank/DDBJ whole genome shotgun (WGS) entry which is preliminary data.</text>
</comment>
<name>A0A016W9R7_9BILA</name>
<evidence type="ECO:0000313" key="1">
    <source>
        <dbReference type="EMBL" id="EYC36361.1"/>
    </source>
</evidence>
<accession>A0A016W9R7</accession>
<reference evidence="2" key="1">
    <citation type="journal article" date="2015" name="Nat. Genet.">
        <title>The genome and transcriptome of the zoonotic hookworm Ancylostoma ceylanicum identify infection-specific gene families.</title>
        <authorList>
            <person name="Schwarz E.M."/>
            <person name="Hu Y."/>
            <person name="Antoshechkin I."/>
            <person name="Miller M.M."/>
            <person name="Sternberg P.W."/>
            <person name="Aroian R.V."/>
        </authorList>
    </citation>
    <scope>NUCLEOTIDE SEQUENCE</scope>
    <source>
        <strain evidence="2">HY135</strain>
    </source>
</reference>
<dbReference type="STRING" id="53326.A0A016W9R7"/>
<gene>
    <name evidence="1" type="primary">Acey_s0904.g2966</name>
    <name evidence="1" type="ORF">Y032_0904g2966</name>
</gene>
<dbReference type="OrthoDB" id="6428174at2759"/>
<dbReference type="Proteomes" id="UP000024635">
    <property type="component" value="Unassembled WGS sequence"/>
</dbReference>
<dbReference type="AlphaFoldDB" id="A0A016W9R7"/>
<sequence>MLNSTAVVLLSGQELTEWSCLGASDILGNVIGFLTTIIGIFQMQLFRDVNISLRQVRVLLHRPSASLASLDLSSNSATNLVDDFNISPPNGAARHAAYT</sequence>
<protein>
    <submittedName>
        <fullName evidence="1">Uncharacterized protein</fullName>
    </submittedName>
</protein>
<proteinExistence type="predicted"/>
<organism evidence="1 2">
    <name type="scientific">Ancylostoma ceylanicum</name>
    <dbReference type="NCBI Taxonomy" id="53326"/>
    <lineage>
        <taxon>Eukaryota</taxon>
        <taxon>Metazoa</taxon>
        <taxon>Ecdysozoa</taxon>
        <taxon>Nematoda</taxon>
        <taxon>Chromadorea</taxon>
        <taxon>Rhabditida</taxon>
        <taxon>Rhabditina</taxon>
        <taxon>Rhabditomorpha</taxon>
        <taxon>Strongyloidea</taxon>
        <taxon>Ancylostomatidae</taxon>
        <taxon>Ancylostomatinae</taxon>
        <taxon>Ancylostoma</taxon>
    </lineage>
</organism>
<evidence type="ECO:0000313" key="2">
    <source>
        <dbReference type="Proteomes" id="UP000024635"/>
    </source>
</evidence>
<dbReference type="EMBL" id="JARK01000504">
    <property type="protein sequence ID" value="EYC36361.1"/>
    <property type="molecule type" value="Genomic_DNA"/>
</dbReference>
<keyword evidence="2" id="KW-1185">Reference proteome</keyword>